<feature type="compositionally biased region" description="Low complexity" evidence="2">
    <location>
        <begin position="1"/>
        <end position="16"/>
    </location>
</feature>
<dbReference type="AlphaFoldDB" id="A0A1H8UF87"/>
<sequence length="458" mass="49282">MVNDGSSSGAGSANGSKEIGDEYNGNKSKLNRRRFIQAAGVGAAATGFAGCLGGGPGESSEGIPSEVTLGVLAPAPENNPIGAAIANSAELAAQQINNSDELLGAADNVTASIKNTEESPSTGRQRYRELTLDEGAHMTTGVFTSEVLLQLMDPIAQQKTVHMTTGAASPKASNQVNENYEKYKYHFRTGPVNGYHLGQNMVDFLEAKSSDLGWESVALLVENYEWTNPVQKAIDDHIGDLDVDVVMEERYASGTSNFGPVYDSVEESGADAAFVAMAHTGTPAIVQWAEDQRPFEFGGIHVLSQLPAYYGMTNGACRYTITQNTATPQSDLTDKTMPYVESYNEAYDAYPVYTGYITFDAIMQWATVATERGTVNADEVVTGLEESSYTGTAGSLDYYGPDHEYAHDIKYNFSADSRPDEGVNPVFQQWQETDGSGSQEVLHPSYVSTTDYTAPPWV</sequence>
<name>A0A1H8UF87_9EURY</name>
<dbReference type="Pfam" id="PF13458">
    <property type="entry name" value="Peripla_BP_6"/>
    <property type="match status" value="1"/>
</dbReference>
<feature type="domain" description="Leucine-binding protein" evidence="3">
    <location>
        <begin position="80"/>
        <end position="409"/>
    </location>
</feature>
<dbReference type="EMBL" id="FOCX01000027">
    <property type="protein sequence ID" value="SEP01563.1"/>
    <property type="molecule type" value="Genomic_DNA"/>
</dbReference>
<dbReference type="Proteomes" id="UP000198775">
    <property type="component" value="Unassembled WGS sequence"/>
</dbReference>
<feature type="region of interest" description="Disordered" evidence="2">
    <location>
        <begin position="1"/>
        <end position="26"/>
    </location>
</feature>
<evidence type="ECO:0000256" key="2">
    <source>
        <dbReference type="SAM" id="MobiDB-lite"/>
    </source>
</evidence>
<dbReference type="CDD" id="cd06345">
    <property type="entry name" value="PBP1_ABC_ligand_binding-like"/>
    <property type="match status" value="1"/>
</dbReference>
<dbReference type="OrthoDB" id="200499at2157"/>
<dbReference type="InterPro" id="IPR028082">
    <property type="entry name" value="Peripla_BP_I"/>
</dbReference>
<reference evidence="5" key="1">
    <citation type="submission" date="2016-10" db="EMBL/GenBank/DDBJ databases">
        <authorList>
            <person name="Varghese N."/>
            <person name="Submissions S."/>
        </authorList>
    </citation>
    <scope>NUCLEOTIDE SEQUENCE [LARGE SCALE GENOMIC DNA]</scope>
    <source>
        <strain evidence="5">IBRC-M 10043</strain>
    </source>
</reference>
<dbReference type="SUPFAM" id="SSF53822">
    <property type="entry name" value="Periplasmic binding protein-like I"/>
    <property type="match status" value="1"/>
</dbReference>
<evidence type="ECO:0000259" key="3">
    <source>
        <dbReference type="Pfam" id="PF13458"/>
    </source>
</evidence>
<dbReference type="InterPro" id="IPR019546">
    <property type="entry name" value="TAT_signal_bac_arc"/>
</dbReference>
<evidence type="ECO:0000313" key="4">
    <source>
        <dbReference type="EMBL" id="SEP01563.1"/>
    </source>
</evidence>
<dbReference type="Gene3D" id="3.40.50.2300">
    <property type="match status" value="2"/>
</dbReference>
<accession>A0A1H8UF87</accession>
<evidence type="ECO:0000256" key="1">
    <source>
        <dbReference type="ARBA" id="ARBA00022729"/>
    </source>
</evidence>
<dbReference type="RefSeq" id="WP_092663441.1">
    <property type="nucleotide sequence ID" value="NZ_FOCX01000027.1"/>
</dbReference>
<dbReference type="PANTHER" id="PTHR30483:SF6">
    <property type="entry name" value="PERIPLASMIC BINDING PROTEIN OF ABC TRANSPORTER FOR NATURAL AMINO ACIDS"/>
    <property type="match status" value="1"/>
</dbReference>
<dbReference type="InterPro" id="IPR028081">
    <property type="entry name" value="Leu-bd"/>
</dbReference>
<dbReference type="PANTHER" id="PTHR30483">
    <property type="entry name" value="LEUCINE-SPECIFIC-BINDING PROTEIN"/>
    <property type="match status" value="1"/>
</dbReference>
<organism evidence="4 5">
    <name type="scientific">Halorientalis persicus</name>
    <dbReference type="NCBI Taxonomy" id="1367881"/>
    <lineage>
        <taxon>Archaea</taxon>
        <taxon>Methanobacteriati</taxon>
        <taxon>Methanobacteriota</taxon>
        <taxon>Stenosarchaea group</taxon>
        <taxon>Halobacteria</taxon>
        <taxon>Halobacteriales</taxon>
        <taxon>Haloarculaceae</taxon>
        <taxon>Halorientalis</taxon>
    </lineage>
</organism>
<evidence type="ECO:0000313" key="5">
    <source>
        <dbReference type="Proteomes" id="UP000198775"/>
    </source>
</evidence>
<dbReference type="PROSITE" id="PS51318">
    <property type="entry name" value="TAT"/>
    <property type="match status" value="1"/>
</dbReference>
<proteinExistence type="predicted"/>
<dbReference type="InterPro" id="IPR051010">
    <property type="entry name" value="BCAA_transport"/>
</dbReference>
<keyword evidence="1" id="KW-0732">Signal</keyword>
<dbReference type="NCBIfam" id="TIGR01409">
    <property type="entry name" value="TAT_signal_seq"/>
    <property type="match status" value="1"/>
</dbReference>
<keyword evidence="5" id="KW-1185">Reference proteome</keyword>
<dbReference type="InterPro" id="IPR006311">
    <property type="entry name" value="TAT_signal"/>
</dbReference>
<protein>
    <submittedName>
        <fullName evidence="4">Amino acid/amide ABC transporter substrate-binding protein, HAAT family</fullName>
    </submittedName>
</protein>
<gene>
    <name evidence="4" type="ORF">SAMN05216388_102722</name>
</gene>